<accession>A0ABY1VQL7</accession>
<dbReference type="Proteomes" id="UP000250006">
    <property type="component" value="Unassembled WGS sequence"/>
</dbReference>
<feature type="domain" description="Major facilitator superfamily (MFS) profile" evidence="7">
    <location>
        <begin position="1"/>
        <end position="128"/>
    </location>
</feature>
<comment type="subcellular location">
    <subcellularLocation>
        <location evidence="1">Cell membrane</location>
        <topology evidence="1">Multi-pass membrane protein</topology>
    </subcellularLocation>
</comment>
<evidence type="ECO:0000256" key="5">
    <source>
        <dbReference type="ARBA" id="ARBA00023136"/>
    </source>
</evidence>
<dbReference type="PANTHER" id="PTHR23513">
    <property type="entry name" value="INTEGRAL MEMBRANE EFFLUX PROTEIN-RELATED"/>
    <property type="match status" value="1"/>
</dbReference>
<dbReference type="EMBL" id="UAPQ01000010">
    <property type="protein sequence ID" value="SPT54340.1"/>
    <property type="molecule type" value="Genomic_DNA"/>
</dbReference>
<dbReference type="Gene3D" id="1.20.1250.20">
    <property type="entry name" value="MFS general substrate transporter like domains"/>
    <property type="match status" value="1"/>
</dbReference>
<protein>
    <submittedName>
        <fullName evidence="8">H+ Antiporter protein</fullName>
    </submittedName>
</protein>
<feature type="transmembrane region" description="Helical" evidence="6">
    <location>
        <begin position="87"/>
        <end position="108"/>
    </location>
</feature>
<evidence type="ECO:0000256" key="1">
    <source>
        <dbReference type="ARBA" id="ARBA00004651"/>
    </source>
</evidence>
<comment type="caution">
    <text evidence="8">The sequence shown here is derived from an EMBL/GenBank/DDBJ whole genome shotgun (WGS) entry which is preliminary data.</text>
</comment>
<evidence type="ECO:0000256" key="3">
    <source>
        <dbReference type="ARBA" id="ARBA00022692"/>
    </source>
</evidence>
<evidence type="ECO:0000256" key="4">
    <source>
        <dbReference type="ARBA" id="ARBA00022989"/>
    </source>
</evidence>
<keyword evidence="2" id="KW-1003">Cell membrane</keyword>
<keyword evidence="3 6" id="KW-0812">Transmembrane</keyword>
<dbReference type="SUPFAM" id="SSF103473">
    <property type="entry name" value="MFS general substrate transporter"/>
    <property type="match status" value="1"/>
</dbReference>
<evidence type="ECO:0000256" key="6">
    <source>
        <dbReference type="SAM" id="Phobius"/>
    </source>
</evidence>
<name>A0ABY1VQL7_9ACTO</name>
<organism evidence="8 9">
    <name type="scientific">Actinomyces bovis</name>
    <dbReference type="NCBI Taxonomy" id="1658"/>
    <lineage>
        <taxon>Bacteria</taxon>
        <taxon>Bacillati</taxon>
        <taxon>Actinomycetota</taxon>
        <taxon>Actinomycetes</taxon>
        <taxon>Actinomycetales</taxon>
        <taxon>Actinomycetaceae</taxon>
        <taxon>Actinomyces</taxon>
    </lineage>
</organism>
<dbReference type="InterPro" id="IPR036259">
    <property type="entry name" value="MFS_trans_sf"/>
</dbReference>
<dbReference type="InterPro" id="IPR011701">
    <property type="entry name" value="MFS"/>
</dbReference>
<gene>
    <name evidence="8" type="ORF">NCTC11535_02054</name>
</gene>
<evidence type="ECO:0000256" key="2">
    <source>
        <dbReference type="ARBA" id="ARBA00022475"/>
    </source>
</evidence>
<evidence type="ECO:0000313" key="8">
    <source>
        <dbReference type="EMBL" id="SPT54340.1"/>
    </source>
</evidence>
<keyword evidence="5 6" id="KW-0472">Membrane</keyword>
<keyword evidence="4 6" id="KW-1133">Transmembrane helix</keyword>
<reference evidence="8 9" key="1">
    <citation type="submission" date="2018-06" db="EMBL/GenBank/DDBJ databases">
        <authorList>
            <consortium name="Pathogen Informatics"/>
            <person name="Doyle S."/>
        </authorList>
    </citation>
    <scope>NUCLEOTIDE SEQUENCE [LARGE SCALE GENOMIC DNA]</scope>
    <source>
        <strain evidence="8 9">NCTC11535</strain>
    </source>
</reference>
<evidence type="ECO:0000313" key="9">
    <source>
        <dbReference type="Proteomes" id="UP000250006"/>
    </source>
</evidence>
<feature type="transmembrane region" description="Helical" evidence="6">
    <location>
        <begin position="23"/>
        <end position="42"/>
    </location>
</feature>
<dbReference type="PANTHER" id="PTHR23513:SF11">
    <property type="entry name" value="STAPHYLOFERRIN A TRANSPORTER"/>
    <property type="match status" value="1"/>
</dbReference>
<proteinExistence type="predicted"/>
<evidence type="ECO:0000259" key="7">
    <source>
        <dbReference type="PROSITE" id="PS50850"/>
    </source>
</evidence>
<feature type="transmembrane region" description="Helical" evidence="6">
    <location>
        <begin position="63"/>
        <end position="81"/>
    </location>
</feature>
<sequence>MLLVSSTSFGVFALGITVSPNVWAIFLMNFLCGVFVPLFVTPAMTEVQKRVNEEYMGRLMSQFTLSFTLGMPLGVAVFGPLSTLVGVGGVIAVTGAAAIGLSLWAFLVSPTGRAELQRERQETGEALG</sequence>
<dbReference type="InterPro" id="IPR020846">
    <property type="entry name" value="MFS_dom"/>
</dbReference>
<dbReference type="Pfam" id="PF07690">
    <property type="entry name" value="MFS_1"/>
    <property type="match status" value="1"/>
</dbReference>
<dbReference type="PROSITE" id="PS50850">
    <property type="entry name" value="MFS"/>
    <property type="match status" value="1"/>
</dbReference>
<keyword evidence="9" id="KW-1185">Reference proteome</keyword>